<dbReference type="AlphaFoldDB" id="A0A9N7Y4Q7"/>
<protein>
    <submittedName>
        <fullName evidence="2">Uncharacterized protein</fullName>
    </submittedName>
</protein>
<keyword evidence="3" id="KW-1185">Reference proteome</keyword>
<keyword evidence="1" id="KW-0472">Membrane</keyword>
<proteinExistence type="predicted"/>
<evidence type="ECO:0000313" key="3">
    <source>
        <dbReference type="Proteomes" id="UP001153269"/>
    </source>
</evidence>
<sequence length="138" mass="15843">MVPELPDHGSMLMLPHGCTVDCRLFFFFFFFFIFFFSFFLVLKRSQLRWFWHLIGSSPGRLPFEVLRAHPTGRRPPWGKTQNTLERLYISSGLGTPRELAGGAGEHRLVEGRLVEGRLVEGCLGCHRHTNPELQKVNG</sequence>
<evidence type="ECO:0000313" key="2">
    <source>
        <dbReference type="EMBL" id="CAB1418275.1"/>
    </source>
</evidence>
<evidence type="ECO:0000256" key="1">
    <source>
        <dbReference type="SAM" id="Phobius"/>
    </source>
</evidence>
<organism evidence="2 3">
    <name type="scientific">Pleuronectes platessa</name>
    <name type="common">European plaice</name>
    <dbReference type="NCBI Taxonomy" id="8262"/>
    <lineage>
        <taxon>Eukaryota</taxon>
        <taxon>Metazoa</taxon>
        <taxon>Chordata</taxon>
        <taxon>Craniata</taxon>
        <taxon>Vertebrata</taxon>
        <taxon>Euteleostomi</taxon>
        <taxon>Actinopterygii</taxon>
        <taxon>Neopterygii</taxon>
        <taxon>Teleostei</taxon>
        <taxon>Neoteleostei</taxon>
        <taxon>Acanthomorphata</taxon>
        <taxon>Carangaria</taxon>
        <taxon>Pleuronectiformes</taxon>
        <taxon>Pleuronectoidei</taxon>
        <taxon>Pleuronectidae</taxon>
        <taxon>Pleuronectes</taxon>
    </lineage>
</organism>
<dbReference type="Proteomes" id="UP001153269">
    <property type="component" value="Unassembled WGS sequence"/>
</dbReference>
<keyword evidence="1" id="KW-1133">Transmembrane helix</keyword>
<reference evidence="2" key="1">
    <citation type="submission" date="2020-03" db="EMBL/GenBank/DDBJ databases">
        <authorList>
            <person name="Weist P."/>
        </authorList>
    </citation>
    <scope>NUCLEOTIDE SEQUENCE</scope>
</reference>
<keyword evidence="1" id="KW-0812">Transmembrane</keyword>
<dbReference type="EMBL" id="CADEAL010000314">
    <property type="protein sequence ID" value="CAB1418275.1"/>
    <property type="molecule type" value="Genomic_DNA"/>
</dbReference>
<name>A0A9N7Y4Q7_PLEPL</name>
<accession>A0A9N7Y4Q7</accession>
<feature type="transmembrane region" description="Helical" evidence="1">
    <location>
        <begin position="24"/>
        <end position="42"/>
    </location>
</feature>
<comment type="caution">
    <text evidence="2">The sequence shown here is derived from an EMBL/GenBank/DDBJ whole genome shotgun (WGS) entry which is preliminary data.</text>
</comment>
<gene>
    <name evidence="2" type="ORF">PLEPLA_LOCUS6099</name>
</gene>